<accession>A0ABW5MYM6</accession>
<gene>
    <name evidence="1" type="ORF">ACFSQJ_14315</name>
</gene>
<evidence type="ECO:0000313" key="2">
    <source>
        <dbReference type="Proteomes" id="UP001597526"/>
    </source>
</evidence>
<proteinExistence type="predicted"/>
<keyword evidence="2" id="KW-1185">Reference proteome</keyword>
<sequence>MNIFEKILEDLLKYYLGLDDVSLEKHLNEPALATKERVATIDDLQVRIYTNDHIPPHFHVISRNREIDAKFTIEKCELISGDMNSKNLKKIKAFYQGMKGKIILEKIWEKYHGNNS</sequence>
<dbReference type="EMBL" id="JBHULB010000054">
    <property type="protein sequence ID" value="MFD2588117.1"/>
    <property type="molecule type" value="Genomic_DNA"/>
</dbReference>
<dbReference type="InterPro" id="IPR025427">
    <property type="entry name" value="DUF4160"/>
</dbReference>
<evidence type="ECO:0000313" key="1">
    <source>
        <dbReference type="EMBL" id="MFD2588117.1"/>
    </source>
</evidence>
<dbReference type="RefSeq" id="WP_377767658.1">
    <property type="nucleotide sequence ID" value="NZ_JBHULB010000054.1"/>
</dbReference>
<dbReference type="Proteomes" id="UP001597526">
    <property type="component" value="Unassembled WGS sequence"/>
</dbReference>
<organism evidence="1 2">
    <name type="scientific">Croceitalea marina</name>
    <dbReference type="NCBI Taxonomy" id="1775166"/>
    <lineage>
        <taxon>Bacteria</taxon>
        <taxon>Pseudomonadati</taxon>
        <taxon>Bacteroidota</taxon>
        <taxon>Flavobacteriia</taxon>
        <taxon>Flavobacteriales</taxon>
        <taxon>Flavobacteriaceae</taxon>
        <taxon>Croceitalea</taxon>
    </lineage>
</organism>
<comment type="caution">
    <text evidence="1">The sequence shown here is derived from an EMBL/GenBank/DDBJ whole genome shotgun (WGS) entry which is preliminary data.</text>
</comment>
<name>A0ABW5MYM6_9FLAO</name>
<reference evidence="2" key="1">
    <citation type="journal article" date="2019" name="Int. J. Syst. Evol. Microbiol.">
        <title>The Global Catalogue of Microorganisms (GCM) 10K type strain sequencing project: providing services to taxonomists for standard genome sequencing and annotation.</title>
        <authorList>
            <consortium name="The Broad Institute Genomics Platform"/>
            <consortium name="The Broad Institute Genome Sequencing Center for Infectious Disease"/>
            <person name="Wu L."/>
            <person name="Ma J."/>
        </authorList>
    </citation>
    <scope>NUCLEOTIDE SEQUENCE [LARGE SCALE GENOMIC DNA]</scope>
    <source>
        <strain evidence="2">KCTC 52368</strain>
    </source>
</reference>
<dbReference type="Pfam" id="PF13711">
    <property type="entry name" value="DUF4160"/>
    <property type="match status" value="1"/>
</dbReference>
<protein>
    <submittedName>
        <fullName evidence="1">DUF4160 domain-containing protein</fullName>
    </submittedName>
</protein>